<keyword evidence="3" id="KW-1185">Reference proteome</keyword>
<reference evidence="3" key="1">
    <citation type="journal article" date="2019" name="Int. J. Syst. Evol. Microbiol.">
        <title>The Global Catalogue of Microorganisms (GCM) 10K type strain sequencing project: providing services to taxonomists for standard genome sequencing and annotation.</title>
        <authorList>
            <consortium name="The Broad Institute Genomics Platform"/>
            <consortium name="The Broad Institute Genome Sequencing Center for Infectious Disease"/>
            <person name="Wu L."/>
            <person name="Ma J."/>
        </authorList>
    </citation>
    <scope>NUCLEOTIDE SEQUENCE [LARGE SCALE GENOMIC DNA]</scope>
    <source>
        <strain evidence="3">JCM 15478</strain>
    </source>
</reference>
<accession>A0ABP5HIM6</accession>
<dbReference type="RefSeq" id="WP_344528857.1">
    <property type="nucleotide sequence ID" value="NZ_BAAAPE010000008.1"/>
</dbReference>
<sequence>MTRRGVEERLRAALDARAGLITPQSLPPGAPPGARRWGARHVRRTALAVAGAALATLALCLLLLPGRDNR</sequence>
<keyword evidence="1" id="KW-1133">Transmembrane helix</keyword>
<evidence type="ECO:0000313" key="3">
    <source>
        <dbReference type="Proteomes" id="UP001500016"/>
    </source>
</evidence>
<comment type="caution">
    <text evidence="2">The sequence shown here is derived from an EMBL/GenBank/DDBJ whole genome shotgun (WGS) entry which is preliminary data.</text>
</comment>
<evidence type="ECO:0000313" key="2">
    <source>
        <dbReference type="EMBL" id="GAA2077622.1"/>
    </source>
</evidence>
<organism evidence="2 3">
    <name type="scientific">Streptomyces albiaxialis</name>
    <dbReference type="NCBI Taxonomy" id="329523"/>
    <lineage>
        <taxon>Bacteria</taxon>
        <taxon>Bacillati</taxon>
        <taxon>Actinomycetota</taxon>
        <taxon>Actinomycetes</taxon>
        <taxon>Kitasatosporales</taxon>
        <taxon>Streptomycetaceae</taxon>
        <taxon>Streptomyces</taxon>
    </lineage>
</organism>
<proteinExistence type="predicted"/>
<gene>
    <name evidence="2" type="ORF">GCM10009801_33840</name>
</gene>
<feature type="transmembrane region" description="Helical" evidence="1">
    <location>
        <begin position="45"/>
        <end position="64"/>
    </location>
</feature>
<evidence type="ECO:0008006" key="4">
    <source>
        <dbReference type="Google" id="ProtNLM"/>
    </source>
</evidence>
<protein>
    <recommendedName>
        <fullName evidence="4">DUF3040 domain-containing protein</fullName>
    </recommendedName>
</protein>
<keyword evidence="1" id="KW-0812">Transmembrane</keyword>
<name>A0ABP5HIM6_9ACTN</name>
<dbReference type="Proteomes" id="UP001500016">
    <property type="component" value="Unassembled WGS sequence"/>
</dbReference>
<dbReference type="EMBL" id="BAAAPE010000008">
    <property type="protein sequence ID" value="GAA2077622.1"/>
    <property type="molecule type" value="Genomic_DNA"/>
</dbReference>
<evidence type="ECO:0000256" key="1">
    <source>
        <dbReference type="SAM" id="Phobius"/>
    </source>
</evidence>
<keyword evidence="1" id="KW-0472">Membrane</keyword>